<feature type="region of interest" description="Disordered" evidence="1">
    <location>
        <begin position="23"/>
        <end position="87"/>
    </location>
</feature>
<reference evidence="2" key="1">
    <citation type="submission" date="2023-08" db="EMBL/GenBank/DDBJ databases">
        <authorList>
            <person name="Alioto T."/>
            <person name="Alioto T."/>
            <person name="Gomez Garrido J."/>
        </authorList>
    </citation>
    <scope>NUCLEOTIDE SEQUENCE</scope>
</reference>
<dbReference type="EMBL" id="OY660866">
    <property type="protein sequence ID" value="CAJ1054095.1"/>
    <property type="molecule type" value="Genomic_DNA"/>
</dbReference>
<evidence type="ECO:0000313" key="2">
    <source>
        <dbReference type="EMBL" id="CAJ1054095.1"/>
    </source>
</evidence>
<organism evidence="2 3">
    <name type="scientific">Xyrichtys novacula</name>
    <name type="common">Pearly razorfish</name>
    <name type="synonym">Hemipteronotus novacula</name>
    <dbReference type="NCBI Taxonomy" id="13765"/>
    <lineage>
        <taxon>Eukaryota</taxon>
        <taxon>Metazoa</taxon>
        <taxon>Chordata</taxon>
        <taxon>Craniata</taxon>
        <taxon>Vertebrata</taxon>
        <taxon>Euteleostomi</taxon>
        <taxon>Actinopterygii</taxon>
        <taxon>Neopterygii</taxon>
        <taxon>Teleostei</taxon>
        <taxon>Neoteleostei</taxon>
        <taxon>Acanthomorphata</taxon>
        <taxon>Eupercaria</taxon>
        <taxon>Labriformes</taxon>
        <taxon>Labridae</taxon>
        <taxon>Xyrichtys</taxon>
    </lineage>
</organism>
<gene>
    <name evidence="2" type="ORF">XNOV1_A004279</name>
</gene>
<accession>A0AAV1EZG7</accession>
<evidence type="ECO:0000313" key="3">
    <source>
        <dbReference type="Proteomes" id="UP001178508"/>
    </source>
</evidence>
<proteinExistence type="predicted"/>
<name>A0AAV1EZG7_XYRNO</name>
<keyword evidence="3" id="KW-1185">Reference proteome</keyword>
<sequence>MKSEQEVEEYLIAIRQLFPPRLQRDGDLQPSVHALHSGSPTSPAHPLIPDRSQPLEINLTSKQDPTPKHQPQPHGCKSQCSEAKPRRCGSLLRPVERTSLLVGGRRVYLVKQVSEQQL</sequence>
<dbReference type="AlphaFoldDB" id="A0AAV1EZG7"/>
<evidence type="ECO:0000256" key="1">
    <source>
        <dbReference type="SAM" id="MobiDB-lite"/>
    </source>
</evidence>
<dbReference type="Proteomes" id="UP001178508">
    <property type="component" value="Chromosome 3"/>
</dbReference>
<protein>
    <submittedName>
        <fullName evidence="2">Uncharacterized protein</fullName>
    </submittedName>
</protein>